<dbReference type="PANTHER" id="PTHR31293:SF12">
    <property type="entry name" value="RNI-LIKE SUPERFAMILY PROTEIN"/>
    <property type="match status" value="1"/>
</dbReference>
<dbReference type="InterPro" id="IPR006566">
    <property type="entry name" value="FBD"/>
</dbReference>
<dbReference type="InterPro" id="IPR036047">
    <property type="entry name" value="F-box-like_dom_sf"/>
</dbReference>
<dbReference type="Pfam" id="PF24758">
    <property type="entry name" value="LRR_At5g56370"/>
    <property type="match status" value="1"/>
</dbReference>
<keyword evidence="3" id="KW-1185">Reference proteome</keyword>
<dbReference type="InterPro" id="IPR055411">
    <property type="entry name" value="LRR_FXL15/At3g58940/PEG3-like"/>
</dbReference>
<sequence>MDMINDLGDDVLGHIISFLPVREGAFTCLLSKRWRYLFAFPTNLRLDYDDEVFGGRGDDFVVFADRALALSGDFPTREISIKCRKIIDSDHVTGWIAKSLRRGLLKLDIDVIGGFDNVVPLEIFFTCKNLVELKLAKAFRAILPGDVSFPSLKKLYLDSVCFMNTGLCVLGKLLSACPVLEDLTVLEGKRRSQGSASCLNVTSSTLKKLTIKCAQDSRDMTLDTPNLVYLEYNGDVKRNYPTVSLESLVEAKLDLNFSFGYPKNLMEGLRNVEVLELSCAGTWKIFRYCPEAIPVFSNLIRLSINTQVPRYYYENHWEYLPILVKKSPNLETLVIKGPLNVDEREQLGDRDYGLACPVKVLKVTEYGGKTGELVKMRHFLKKLSCLELVEVLAYAVNDKEKSRITQDLLMVPRPSNCIIQIMFCEKAIP</sequence>
<dbReference type="InterPro" id="IPR032675">
    <property type="entry name" value="LRR_dom_sf"/>
</dbReference>
<dbReference type="InterPro" id="IPR053781">
    <property type="entry name" value="F-box_AtFBL13-like"/>
</dbReference>
<accession>A0A6D2IPH4</accession>
<proteinExistence type="predicted"/>
<dbReference type="SUPFAM" id="SSF52047">
    <property type="entry name" value="RNI-like"/>
    <property type="match status" value="1"/>
</dbReference>
<dbReference type="SUPFAM" id="SSF81383">
    <property type="entry name" value="F-box domain"/>
    <property type="match status" value="1"/>
</dbReference>
<dbReference type="PANTHER" id="PTHR31293">
    <property type="entry name" value="RNI-LIKE SUPERFAMILY PROTEIN"/>
    <property type="match status" value="1"/>
</dbReference>
<feature type="domain" description="FBD" evidence="1">
    <location>
        <begin position="351"/>
        <end position="422"/>
    </location>
</feature>
<evidence type="ECO:0000313" key="3">
    <source>
        <dbReference type="Proteomes" id="UP000467841"/>
    </source>
</evidence>
<comment type="caution">
    <text evidence="2">The sequence shown here is derived from an EMBL/GenBank/DDBJ whole genome shotgun (WGS) entry which is preliminary data.</text>
</comment>
<reference evidence="2" key="1">
    <citation type="submission" date="2020-01" db="EMBL/GenBank/DDBJ databases">
        <authorList>
            <person name="Mishra B."/>
        </authorList>
    </citation>
    <scope>NUCLEOTIDE SEQUENCE [LARGE SCALE GENOMIC DNA]</scope>
</reference>
<dbReference type="Gene3D" id="3.80.10.10">
    <property type="entry name" value="Ribonuclease Inhibitor"/>
    <property type="match status" value="1"/>
</dbReference>
<evidence type="ECO:0000259" key="1">
    <source>
        <dbReference type="SMART" id="SM00579"/>
    </source>
</evidence>
<evidence type="ECO:0000313" key="2">
    <source>
        <dbReference type="EMBL" id="CAA7031003.1"/>
    </source>
</evidence>
<dbReference type="Proteomes" id="UP000467841">
    <property type="component" value="Unassembled WGS sequence"/>
</dbReference>
<dbReference type="AlphaFoldDB" id="A0A6D2IPH4"/>
<protein>
    <recommendedName>
        <fullName evidence="1">FBD domain-containing protein</fullName>
    </recommendedName>
</protein>
<name>A0A6D2IPH4_9BRAS</name>
<dbReference type="OrthoDB" id="650312at2759"/>
<dbReference type="SMART" id="SM00579">
    <property type="entry name" value="FBD"/>
    <property type="match status" value="1"/>
</dbReference>
<dbReference type="CDD" id="cd22160">
    <property type="entry name" value="F-box_AtFBL13-like"/>
    <property type="match status" value="1"/>
</dbReference>
<organism evidence="2 3">
    <name type="scientific">Microthlaspi erraticum</name>
    <dbReference type="NCBI Taxonomy" id="1685480"/>
    <lineage>
        <taxon>Eukaryota</taxon>
        <taxon>Viridiplantae</taxon>
        <taxon>Streptophyta</taxon>
        <taxon>Embryophyta</taxon>
        <taxon>Tracheophyta</taxon>
        <taxon>Spermatophyta</taxon>
        <taxon>Magnoliopsida</taxon>
        <taxon>eudicotyledons</taxon>
        <taxon>Gunneridae</taxon>
        <taxon>Pentapetalae</taxon>
        <taxon>rosids</taxon>
        <taxon>malvids</taxon>
        <taxon>Brassicales</taxon>
        <taxon>Brassicaceae</taxon>
        <taxon>Coluteocarpeae</taxon>
        <taxon>Microthlaspi</taxon>
    </lineage>
</organism>
<gene>
    <name evidence="2" type="ORF">MERR_LOCUS18238</name>
</gene>
<dbReference type="EMBL" id="CACVBM020001101">
    <property type="protein sequence ID" value="CAA7031003.1"/>
    <property type="molecule type" value="Genomic_DNA"/>
</dbReference>
<dbReference type="InterPro" id="IPR055294">
    <property type="entry name" value="FBL60-like"/>
</dbReference>